<dbReference type="Proteomes" id="UP000499080">
    <property type="component" value="Unassembled WGS sequence"/>
</dbReference>
<dbReference type="AlphaFoldDB" id="A0A4Y2P831"/>
<comment type="caution">
    <text evidence="1">The sequence shown here is derived from an EMBL/GenBank/DDBJ whole genome shotgun (WGS) entry which is preliminary data.</text>
</comment>
<proteinExistence type="predicted"/>
<evidence type="ECO:0000313" key="2">
    <source>
        <dbReference type="Proteomes" id="UP000499080"/>
    </source>
</evidence>
<organism evidence="1 2">
    <name type="scientific">Araneus ventricosus</name>
    <name type="common">Orbweaver spider</name>
    <name type="synonym">Epeira ventricosa</name>
    <dbReference type="NCBI Taxonomy" id="182803"/>
    <lineage>
        <taxon>Eukaryota</taxon>
        <taxon>Metazoa</taxon>
        <taxon>Ecdysozoa</taxon>
        <taxon>Arthropoda</taxon>
        <taxon>Chelicerata</taxon>
        <taxon>Arachnida</taxon>
        <taxon>Araneae</taxon>
        <taxon>Araneomorphae</taxon>
        <taxon>Entelegynae</taxon>
        <taxon>Araneoidea</taxon>
        <taxon>Araneidae</taxon>
        <taxon>Araneus</taxon>
    </lineage>
</organism>
<dbReference type="EMBL" id="BGPR01010809">
    <property type="protein sequence ID" value="GBN48098.1"/>
    <property type="molecule type" value="Genomic_DNA"/>
</dbReference>
<gene>
    <name evidence="1" type="ORF">AVEN_112548_1</name>
</gene>
<name>A0A4Y2P831_ARAVE</name>
<accession>A0A4Y2P831</accession>
<keyword evidence="2" id="KW-1185">Reference proteome</keyword>
<sequence>MKKCDKILNKEGVEIRLLQRFPYDITPCQDYYKYAAERLWSANAFEESLGISSTVRTGDLSAIESAVIDIINELLSRSGSAVAVIASDLSVCVDNLYKCYCSCYMCYVFTEYSRINRLSPLPCFLDCFPRTHTGYFFNNLVISHLCAGEGDRVKNAHM</sequence>
<evidence type="ECO:0000313" key="1">
    <source>
        <dbReference type="EMBL" id="GBN48098.1"/>
    </source>
</evidence>
<protein>
    <submittedName>
        <fullName evidence="1">Uncharacterized protein</fullName>
    </submittedName>
</protein>
<reference evidence="1 2" key="1">
    <citation type="journal article" date="2019" name="Sci. Rep.">
        <title>Orb-weaving spider Araneus ventricosus genome elucidates the spidroin gene catalogue.</title>
        <authorList>
            <person name="Kono N."/>
            <person name="Nakamura H."/>
            <person name="Ohtoshi R."/>
            <person name="Moran D.A.P."/>
            <person name="Shinohara A."/>
            <person name="Yoshida Y."/>
            <person name="Fujiwara M."/>
            <person name="Mori M."/>
            <person name="Tomita M."/>
            <person name="Arakawa K."/>
        </authorList>
    </citation>
    <scope>NUCLEOTIDE SEQUENCE [LARGE SCALE GENOMIC DNA]</scope>
</reference>